<dbReference type="RefSeq" id="WP_340524689.1">
    <property type="nucleotide sequence ID" value="NZ_FMSH01000173.1"/>
</dbReference>
<dbReference type="Pfam" id="PF01061">
    <property type="entry name" value="ABC2_membrane"/>
    <property type="match status" value="1"/>
</dbReference>
<feature type="transmembrane region" description="Helical" evidence="9">
    <location>
        <begin position="63"/>
        <end position="81"/>
    </location>
</feature>
<evidence type="ECO:0000256" key="2">
    <source>
        <dbReference type="ARBA" id="ARBA00007783"/>
    </source>
</evidence>
<dbReference type="GO" id="GO:0005524">
    <property type="term" value="F:ATP binding"/>
    <property type="evidence" value="ECO:0007669"/>
    <property type="project" value="UniProtKB-KW"/>
</dbReference>
<reference evidence="11" key="1">
    <citation type="submission" date="2016-09" db="EMBL/GenBank/DDBJ databases">
        <authorList>
            <person name="Capua I."/>
            <person name="De Benedictis P."/>
            <person name="Joannis T."/>
            <person name="Lombin L.H."/>
            <person name="Cattoli G."/>
        </authorList>
    </citation>
    <scope>NUCLEOTIDE SEQUENCE</scope>
    <source>
        <strain evidence="11">B9</strain>
    </source>
</reference>
<feature type="transmembrane region" description="Helical" evidence="9">
    <location>
        <begin position="235"/>
        <end position="253"/>
    </location>
</feature>
<protein>
    <recommendedName>
        <fullName evidence="9">Transport permease protein</fullName>
    </recommendedName>
</protein>
<keyword evidence="6 9" id="KW-0812">Transmembrane</keyword>
<dbReference type="PANTHER" id="PTHR30413">
    <property type="entry name" value="INNER MEMBRANE TRANSPORT PERMEASE"/>
    <property type="match status" value="1"/>
</dbReference>
<evidence type="ECO:0000256" key="1">
    <source>
        <dbReference type="ARBA" id="ARBA00004429"/>
    </source>
</evidence>
<feature type="transmembrane region" description="Helical" evidence="9">
    <location>
        <begin position="178"/>
        <end position="197"/>
    </location>
</feature>
<evidence type="ECO:0000256" key="9">
    <source>
        <dbReference type="RuleBase" id="RU361157"/>
    </source>
</evidence>
<dbReference type="AlphaFoldDB" id="A0A1K0J9P7"/>
<comment type="subcellular location">
    <subcellularLocation>
        <location evidence="1 9">Cell inner membrane</location>
        <topology evidence="1 9">Multi-pass membrane protein</topology>
    </subcellularLocation>
</comment>
<keyword evidence="3 9" id="KW-0813">Transport</keyword>
<evidence type="ECO:0000256" key="4">
    <source>
        <dbReference type="ARBA" id="ARBA00022475"/>
    </source>
</evidence>
<dbReference type="InterPro" id="IPR000412">
    <property type="entry name" value="ABC_2_transport"/>
</dbReference>
<feature type="transmembrane region" description="Helical" evidence="9">
    <location>
        <begin position="147"/>
        <end position="166"/>
    </location>
</feature>
<accession>A0A1K0J9P7</accession>
<name>A0A1K0J9P7_CUPNE</name>
<dbReference type="GO" id="GO:0015920">
    <property type="term" value="P:lipopolysaccharide transport"/>
    <property type="evidence" value="ECO:0007669"/>
    <property type="project" value="TreeGrafter"/>
</dbReference>
<evidence type="ECO:0000256" key="7">
    <source>
        <dbReference type="ARBA" id="ARBA00022989"/>
    </source>
</evidence>
<comment type="similarity">
    <text evidence="2 9">Belongs to the ABC-2 integral membrane protein family.</text>
</comment>
<dbReference type="PRINTS" id="PR00164">
    <property type="entry name" value="ABC2TRNSPORT"/>
</dbReference>
<dbReference type="InterPro" id="IPR013525">
    <property type="entry name" value="ABC2_TM"/>
</dbReference>
<keyword evidence="8 9" id="KW-0472">Membrane</keyword>
<dbReference type="InterPro" id="IPR047817">
    <property type="entry name" value="ABC2_TM_bact-type"/>
</dbReference>
<keyword evidence="11" id="KW-0067">ATP-binding</keyword>
<keyword evidence="5" id="KW-0997">Cell inner membrane</keyword>
<feature type="transmembrane region" description="Helical" evidence="9">
    <location>
        <begin position="36"/>
        <end position="57"/>
    </location>
</feature>
<dbReference type="GO" id="GO:0140359">
    <property type="term" value="F:ABC-type transporter activity"/>
    <property type="evidence" value="ECO:0007669"/>
    <property type="project" value="InterPro"/>
</dbReference>
<feature type="domain" description="ABC transmembrane type-2" evidence="10">
    <location>
        <begin position="34"/>
        <end position="256"/>
    </location>
</feature>
<evidence type="ECO:0000256" key="8">
    <source>
        <dbReference type="ARBA" id="ARBA00023136"/>
    </source>
</evidence>
<feature type="transmembrane region" description="Helical" evidence="9">
    <location>
        <begin position="110"/>
        <end position="135"/>
    </location>
</feature>
<dbReference type="GO" id="GO:0043190">
    <property type="term" value="C:ATP-binding cassette (ABC) transporter complex"/>
    <property type="evidence" value="ECO:0007669"/>
    <property type="project" value="InterPro"/>
</dbReference>
<evidence type="ECO:0000313" key="11">
    <source>
        <dbReference type="EMBL" id="SCU75812.1"/>
    </source>
</evidence>
<sequence length="263" mass="28906">MSRAVVRPDVSVALAVWRALFLREASTRLSTGRAAWLWLLLEPAAHIVVLMVITGVIQHRVMPGINIEIFILIGVCGFFLVRNVASRGMEAINANMALFAYRQVRPVDTVLVRAAVEAVVYVMVAAILLCCLALFGVDVRPTNPLLLAWAAFLLWVFGVGLALSFSVTGRLLPEAGRLIRLVFTPLYFLSAVMYPVASIPHRLRDVLLLNPIVHGLEGMRGAYFARYHGDAHIDLGYLGFCSLSALLLGLALHTRFATRMVAQ</sequence>
<evidence type="ECO:0000256" key="6">
    <source>
        <dbReference type="ARBA" id="ARBA00022692"/>
    </source>
</evidence>
<keyword evidence="11" id="KW-0547">Nucleotide-binding</keyword>
<dbReference type="PROSITE" id="PS51012">
    <property type="entry name" value="ABC_TM2"/>
    <property type="match status" value="1"/>
</dbReference>
<dbReference type="EMBL" id="FMSH01000173">
    <property type="protein sequence ID" value="SCU75812.1"/>
    <property type="molecule type" value="Genomic_DNA"/>
</dbReference>
<evidence type="ECO:0000259" key="10">
    <source>
        <dbReference type="PROSITE" id="PS51012"/>
    </source>
</evidence>
<keyword evidence="4 9" id="KW-1003">Cell membrane</keyword>
<evidence type="ECO:0000256" key="5">
    <source>
        <dbReference type="ARBA" id="ARBA00022519"/>
    </source>
</evidence>
<gene>
    <name evidence="11" type="primary">kpsM</name>
    <name evidence="11" type="ORF">CNECB9_2540045</name>
</gene>
<evidence type="ECO:0000256" key="3">
    <source>
        <dbReference type="ARBA" id="ARBA00022448"/>
    </source>
</evidence>
<dbReference type="PANTHER" id="PTHR30413:SF8">
    <property type="entry name" value="TRANSPORT PERMEASE PROTEIN"/>
    <property type="match status" value="1"/>
</dbReference>
<keyword evidence="7 9" id="KW-1133">Transmembrane helix</keyword>
<organism evidence="11">
    <name type="scientific">Cupriavidus necator</name>
    <name type="common">Alcaligenes eutrophus</name>
    <name type="synonym">Ralstonia eutropha</name>
    <dbReference type="NCBI Taxonomy" id="106590"/>
    <lineage>
        <taxon>Bacteria</taxon>
        <taxon>Pseudomonadati</taxon>
        <taxon>Pseudomonadota</taxon>
        <taxon>Betaproteobacteria</taxon>
        <taxon>Burkholderiales</taxon>
        <taxon>Burkholderiaceae</taxon>
        <taxon>Cupriavidus</taxon>
    </lineage>
</organism>
<proteinExistence type="inferred from homology"/>